<dbReference type="OrthoDB" id="4377437at2"/>
<keyword evidence="4" id="KW-0812">Transmembrane</keyword>
<evidence type="ECO:0000256" key="1">
    <source>
        <dbReference type="ARBA" id="ARBA00004370"/>
    </source>
</evidence>
<dbReference type="AlphaFoldDB" id="G7GY02"/>
<evidence type="ECO:0000313" key="5">
    <source>
        <dbReference type="EMBL" id="GAB08477.1"/>
    </source>
</evidence>
<feature type="region of interest" description="Disordered" evidence="3">
    <location>
        <begin position="1"/>
        <end position="36"/>
    </location>
</feature>
<dbReference type="PANTHER" id="PTHR37042">
    <property type="entry name" value="OUTER MEMBRANE PROTEIN RV1973"/>
    <property type="match status" value="1"/>
</dbReference>
<keyword evidence="2 4" id="KW-0472">Membrane</keyword>
<dbReference type="EMBL" id="BAEE01000012">
    <property type="protein sequence ID" value="GAB08477.1"/>
    <property type="molecule type" value="Genomic_DNA"/>
</dbReference>
<comment type="caution">
    <text evidence="5">The sequence shown here is derived from an EMBL/GenBank/DDBJ whole genome shotgun (WGS) entry which is preliminary data.</text>
</comment>
<feature type="transmembrane region" description="Helical" evidence="4">
    <location>
        <begin position="42"/>
        <end position="67"/>
    </location>
</feature>
<organism evidence="5 6">
    <name type="scientific">Gordonia araii NBRC 100433</name>
    <dbReference type="NCBI Taxonomy" id="1073574"/>
    <lineage>
        <taxon>Bacteria</taxon>
        <taxon>Bacillati</taxon>
        <taxon>Actinomycetota</taxon>
        <taxon>Actinomycetes</taxon>
        <taxon>Mycobacteriales</taxon>
        <taxon>Gordoniaceae</taxon>
        <taxon>Gordonia</taxon>
    </lineage>
</organism>
<evidence type="ECO:0000256" key="4">
    <source>
        <dbReference type="SAM" id="Phobius"/>
    </source>
</evidence>
<proteinExistence type="predicted"/>
<accession>G7GY02</accession>
<keyword evidence="4" id="KW-1133">Transmembrane helix</keyword>
<dbReference type="Proteomes" id="UP000035088">
    <property type="component" value="Unassembled WGS sequence"/>
</dbReference>
<dbReference type="PANTHER" id="PTHR37042:SF4">
    <property type="entry name" value="OUTER MEMBRANE PROTEIN RV1973"/>
    <property type="match status" value="1"/>
</dbReference>
<comment type="subcellular location">
    <subcellularLocation>
        <location evidence="1">Membrane</location>
    </subcellularLocation>
</comment>
<gene>
    <name evidence="5" type="ORF">GOARA_012_00270</name>
</gene>
<reference evidence="5 6" key="1">
    <citation type="submission" date="2011-11" db="EMBL/GenBank/DDBJ databases">
        <title>Whole genome shotgun sequence of Gordonia araii NBRC 100433.</title>
        <authorList>
            <person name="Yoshida Y."/>
            <person name="Hosoyama A."/>
            <person name="Tsuchikane K."/>
            <person name="Katsumata H."/>
            <person name="Yamazaki S."/>
            <person name="Fujita N."/>
        </authorList>
    </citation>
    <scope>NUCLEOTIDE SEQUENCE [LARGE SCALE GENOMIC DNA]</scope>
    <source>
        <strain evidence="5 6">NBRC 100433</strain>
    </source>
</reference>
<evidence type="ECO:0000256" key="2">
    <source>
        <dbReference type="ARBA" id="ARBA00023136"/>
    </source>
</evidence>
<dbReference type="GO" id="GO:0016020">
    <property type="term" value="C:membrane"/>
    <property type="evidence" value="ECO:0007669"/>
    <property type="project" value="UniProtKB-SubCell"/>
</dbReference>
<sequence length="232" mass="24658">MANDDERKTGPAKTSPIRSRASAAGRSRDRRPAAEGKRDPVVLARLCAVLAALCLLLGAATVVLAVGRSSAAADLARQEQRVDDNRARLTEARKVAGDYATRSLTIDYKQAAQYVQGLQRGTTAEFAKNFSTEQGGAGLLTQELLQQLRMVSEGKVLYTHFDGDADAPPADGQPWNFVVVATQTATTTQQPEKSTNAVILRVVVVRSGGEWKIANFSPDPKIQGGGAIPGAN</sequence>
<keyword evidence="6" id="KW-1185">Reference proteome</keyword>
<dbReference type="STRING" id="1073574.GOARA_012_00270"/>
<evidence type="ECO:0008006" key="7">
    <source>
        <dbReference type="Google" id="ProtNLM"/>
    </source>
</evidence>
<dbReference type="RefSeq" id="WP_007320554.1">
    <property type="nucleotide sequence ID" value="NZ_BAEE01000012.1"/>
</dbReference>
<evidence type="ECO:0000256" key="3">
    <source>
        <dbReference type="SAM" id="MobiDB-lite"/>
    </source>
</evidence>
<feature type="compositionally biased region" description="Basic and acidic residues" evidence="3">
    <location>
        <begin position="26"/>
        <end position="36"/>
    </location>
</feature>
<evidence type="ECO:0000313" key="6">
    <source>
        <dbReference type="Proteomes" id="UP000035088"/>
    </source>
</evidence>
<protein>
    <recommendedName>
        <fullName evidence="7">Mce-associated membrane protein</fullName>
    </recommendedName>
</protein>
<name>G7GY02_9ACTN</name>